<name>A0A8H3TVP5_9TREE</name>
<evidence type="ECO:0000313" key="11">
    <source>
        <dbReference type="EMBL" id="GHJ87034.1"/>
    </source>
</evidence>
<dbReference type="PANTHER" id="PTHR12219">
    <property type="entry name" value="NADH-UBIQUINONE OXIDOREDUCTASE"/>
    <property type="match status" value="1"/>
</dbReference>
<evidence type="ECO:0000256" key="6">
    <source>
        <dbReference type="ARBA" id="ARBA00022982"/>
    </source>
</evidence>
<keyword evidence="4 9" id="KW-0999">Mitochondrion inner membrane</keyword>
<dbReference type="EMBL" id="BLZA01000020">
    <property type="protein sequence ID" value="GHJ87034.1"/>
    <property type="molecule type" value="Genomic_DNA"/>
</dbReference>
<evidence type="ECO:0000256" key="1">
    <source>
        <dbReference type="ARBA" id="ARBA00005882"/>
    </source>
</evidence>
<keyword evidence="12" id="KW-1185">Reference proteome</keyword>
<accession>A0A8H3TVP5</accession>
<dbReference type="FunFam" id="3.30.160.190:FF:000001">
    <property type="entry name" value="NADH-ubiquinone oxidoreductase 21 kDa subunit mitochondrial"/>
    <property type="match status" value="1"/>
</dbReference>
<dbReference type="Proteomes" id="UP000620104">
    <property type="component" value="Unassembled WGS sequence"/>
</dbReference>
<sequence>MLARSSILLRRQPLILRTTTAAVAIRAQSTTSGPVNPFPSTRPGPNDAGTQPHEAKGELIPQETGDIDAHRKSGLTTSHPSPEIIAADVLNDAPAALHHRTVRIFQPTKTTMQSGKMGNNHWRIDFDVLEGGGRWENSLMGWGSSADYMQGSTMKFKTQEDAIHFAEKQGWNYHVDKAHKERIPPKSYAENFVHIPGKLRRYQTK</sequence>
<keyword evidence="3 9" id="KW-0679">Respiratory chain</keyword>
<dbReference type="Gene3D" id="3.30.160.190">
    <property type="entry name" value="atu1810 like domain"/>
    <property type="match status" value="1"/>
</dbReference>
<evidence type="ECO:0000256" key="7">
    <source>
        <dbReference type="ARBA" id="ARBA00023128"/>
    </source>
</evidence>
<keyword evidence="2 9" id="KW-0813">Transport</keyword>
<evidence type="ECO:0000256" key="4">
    <source>
        <dbReference type="ARBA" id="ARBA00022792"/>
    </source>
</evidence>
<keyword evidence="7 9" id="KW-0496">Mitochondrion</keyword>
<evidence type="ECO:0000256" key="8">
    <source>
        <dbReference type="ARBA" id="ARBA00023136"/>
    </source>
</evidence>
<evidence type="ECO:0000313" key="12">
    <source>
        <dbReference type="Proteomes" id="UP000620104"/>
    </source>
</evidence>
<comment type="similarity">
    <text evidence="1 9">Belongs to the complex I NDUFS4 subunit family.</text>
</comment>
<comment type="function">
    <text evidence="9">Accessory subunit of the mitochondrial membrane respiratory chain NADH dehydrogenase (Complex I), that is believed not to be involved in catalysis. Complex I functions in the transfer of electrons from NADH to the respiratory chain. The immediate electron acceptor for the enzyme is believed to be ubiquinone.</text>
</comment>
<reference evidence="11" key="1">
    <citation type="submission" date="2020-07" db="EMBL/GenBank/DDBJ databases">
        <title>Draft Genome Sequence of a Deep-Sea Yeast, Naganishia (Cryptococcus) liquefaciens strain N6.</title>
        <authorList>
            <person name="Han Y.W."/>
            <person name="Kajitani R."/>
            <person name="Morimoto H."/>
            <person name="Parhat M."/>
            <person name="Tsubouchi H."/>
            <person name="Bakenova O."/>
            <person name="Ogata M."/>
            <person name="Argunhan B."/>
            <person name="Aoki R."/>
            <person name="Kajiwara S."/>
            <person name="Itoh T."/>
            <person name="Iwasaki H."/>
        </authorList>
    </citation>
    <scope>NUCLEOTIDE SEQUENCE</scope>
    <source>
        <strain evidence="11">N6</strain>
    </source>
</reference>
<keyword evidence="5 9" id="KW-0809">Transit peptide</keyword>
<dbReference type="Pfam" id="PF04800">
    <property type="entry name" value="NDUS4"/>
    <property type="match status" value="1"/>
</dbReference>
<evidence type="ECO:0000256" key="3">
    <source>
        <dbReference type="ARBA" id="ARBA00022660"/>
    </source>
</evidence>
<protein>
    <recommendedName>
        <fullName evidence="9">NADH dehydrogenase [ubiquinone] iron-sulfur protein 4, mitochondrial</fullName>
    </recommendedName>
</protein>
<evidence type="ECO:0000256" key="2">
    <source>
        <dbReference type="ARBA" id="ARBA00022448"/>
    </source>
</evidence>
<comment type="caution">
    <text evidence="11">The sequence shown here is derived from an EMBL/GenBank/DDBJ whole genome shotgun (WGS) entry which is preliminary data.</text>
</comment>
<organism evidence="11 12">
    <name type="scientific">Naganishia liquefaciens</name>
    <dbReference type="NCBI Taxonomy" id="104408"/>
    <lineage>
        <taxon>Eukaryota</taxon>
        <taxon>Fungi</taxon>
        <taxon>Dikarya</taxon>
        <taxon>Basidiomycota</taxon>
        <taxon>Agaricomycotina</taxon>
        <taxon>Tremellomycetes</taxon>
        <taxon>Filobasidiales</taxon>
        <taxon>Filobasidiaceae</taxon>
        <taxon>Naganishia</taxon>
    </lineage>
</organism>
<evidence type="ECO:0000256" key="10">
    <source>
        <dbReference type="SAM" id="MobiDB-lite"/>
    </source>
</evidence>
<dbReference type="PANTHER" id="PTHR12219:SF8">
    <property type="entry name" value="NADH DEHYDROGENASE [UBIQUINONE] IRON-SULFUR PROTEIN 4, MITOCHONDRIAL"/>
    <property type="match status" value="1"/>
</dbReference>
<gene>
    <name evidence="11" type="ORF">NliqN6_3436</name>
</gene>
<evidence type="ECO:0000256" key="5">
    <source>
        <dbReference type="ARBA" id="ARBA00022946"/>
    </source>
</evidence>
<dbReference type="InterPro" id="IPR006885">
    <property type="entry name" value="NADH_UbQ_FeS_4_mit-like"/>
</dbReference>
<keyword evidence="6 9" id="KW-0249">Electron transport</keyword>
<comment type="subcellular location">
    <subcellularLocation>
        <location evidence="9">Mitochondrion inner membrane</location>
        <topology evidence="9">Peripheral membrane protein</topology>
        <orientation evidence="9">Matrix side</orientation>
    </subcellularLocation>
</comment>
<dbReference type="InterPro" id="IPR038532">
    <property type="entry name" value="NDUFS4-like_sf"/>
</dbReference>
<dbReference type="GO" id="GO:0022900">
    <property type="term" value="P:electron transport chain"/>
    <property type="evidence" value="ECO:0007669"/>
    <property type="project" value="InterPro"/>
</dbReference>
<dbReference type="GO" id="GO:0005743">
    <property type="term" value="C:mitochondrial inner membrane"/>
    <property type="evidence" value="ECO:0007669"/>
    <property type="project" value="UniProtKB-SubCell"/>
</dbReference>
<dbReference type="AlphaFoldDB" id="A0A8H3TVP5"/>
<proteinExistence type="inferred from homology"/>
<feature type="region of interest" description="Disordered" evidence="10">
    <location>
        <begin position="27"/>
        <end position="54"/>
    </location>
</feature>
<dbReference type="OrthoDB" id="3089at2759"/>
<keyword evidence="8 9" id="KW-0472">Membrane</keyword>
<evidence type="ECO:0000256" key="9">
    <source>
        <dbReference type="RuleBase" id="RU367010"/>
    </source>
</evidence>